<comment type="similarity">
    <text evidence="1">Belongs to the LysR transcriptional regulatory family.</text>
</comment>
<dbReference type="Pfam" id="PF00126">
    <property type="entry name" value="HTH_1"/>
    <property type="match status" value="1"/>
</dbReference>
<dbReference type="SUPFAM" id="SSF53850">
    <property type="entry name" value="Periplasmic binding protein-like II"/>
    <property type="match status" value="1"/>
</dbReference>
<sequence>MIMNVIHAGRAFPSTSRAHSEPFAADVGRLGLVASFVAVADTLSFADAAAETGQTSPTISRKITRLEDTLGIRLFDRTTRRVSLTEAGRLYLEHCRQALEHLSLGNQLIEGLSSAPSGKLRISMPVALGRLHLSGAIRDFMRDFPEIEVNAHYSDSFVDLIEGGYDLVIRTGILADSSLVARRLGANKRVLVASRSYLAEHPAPRKPEDLAKHECLIFERYAASGSLWHLERGDERISVKTSGRLRSDSSEAIFDAAMNGFGIGVVATYICHEQLRRGELVEVLPDWQLSPEAGIYVAFPNSRHVAPKVRAFADFMAHYFRDAPWEAS</sequence>
<comment type="caution">
    <text evidence="6">The sequence shown here is derived from an EMBL/GenBank/DDBJ whole genome shotgun (WGS) entry which is preliminary data.</text>
</comment>
<evidence type="ECO:0000256" key="4">
    <source>
        <dbReference type="ARBA" id="ARBA00023163"/>
    </source>
</evidence>
<dbReference type="AlphaFoldDB" id="A0A6L7GD22"/>
<dbReference type="PANTHER" id="PTHR30537:SF5">
    <property type="entry name" value="HTH-TYPE TRANSCRIPTIONAL ACTIVATOR TTDR-RELATED"/>
    <property type="match status" value="1"/>
</dbReference>
<dbReference type="Pfam" id="PF03466">
    <property type="entry name" value="LysR_substrate"/>
    <property type="match status" value="1"/>
</dbReference>
<dbReference type="InterPro" id="IPR058163">
    <property type="entry name" value="LysR-type_TF_proteobact-type"/>
</dbReference>
<reference evidence="6 7" key="1">
    <citation type="submission" date="2019-12" db="EMBL/GenBank/DDBJ databases">
        <authorList>
            <person name="Li M."/>
        </authorList>
    </citation>
    <scope>NUCLEOTIDE SEQUENCE [LARGE SCALE GENOMIC DNA]</scope>
    <source>
        <strain evidence="6 7">GBMRC 2024</strain>
    </source>
</reference>
<proteinExistence type="inferred from homology"/>
<accession>A0A6L7GD22</accession>
<organism evidence="6 7">
    <name type="scientific">Pseudooceanicola albus</name>
    <dbReference type="NCBI Taxonomy" id="2692189"/>
    <lineage>
        <taxon>Bacteria</taxon>
        <taxon>Pseudomonadati</taxon>
        <taxon>Pseudomonadota</taxon>
        <taxon>Alphaproteobacteria</taxon>
        <taxon>Rhodobacterales</taxon>
        <taxon>Paracoccaceae</taxon>
        <taxon>Pseudooceanicola</taxon>
    </lineage>
</organism>
<dbReference type="Gene3D" id="3.40.190.290">
    <property type="match status" value="1"/>
</dbReference>
<dbReference type="InterPro" id="IPR000847">
    <property type="entry name" value="LysR_HTH_N"/>
</dbReference>
<dbReference type="EMBL" id="WUMU01000034">
    <property type="protein sequence ID" value="MXN20693.1"/>
    <property type="molecule type" value="Genomic_DNA"/>
</dbReference>
<keyword evidence="7" id="KW-1185">Reference proteome</keyword>
<dbReference type="Proteomes" id="UP000477911">
    <property type="component" value="Unassembled WGS sequence"/>
</dbReference>
<dbReference type="PROSITE" id="PS50931">
    <property type="entry name" value="HTH_LYSR"/>
    <property type="match status" value="1"/>
</dbReference>
<dbReference type="InterPro" id="IPR036388">
    <property type="entry name" value="WH-like_DNA-bd_sf"/>
</dbReference>
<evidence type="ECO:0000256" key="2">
    <source>
        <dbReference type="ARBA" id="ARBA00023015"/>
    </source>
</evidence>
<dbReference type="InterPro" id="IPR005119">
    <property type="entry name" value="LysR_subst-bd"/>
</dbReference>
<dbReference type="SUPFAM" id="SSF46785">
    <property type="entry name" value="Winged helix' DNA-binding domain"/>
    <property type="match status" value="1"/>
</dbReference>
<dbReference type="InterPro" id="IPR036390">
    <property type="entry name" value="WH_DNA-bd_sf"/>
</dbReference>
<evidence type="ECO:0000256" key="1">
    <source>
        <dbReference type="ARBA" id="ARBA00009437"/>
    </source>
</evidence>
<dbReference type="Gene3D" id="1.10.10.10">
    <property type="entry name" value="Winged helix-like DNA-binding domain superfamily/Winged helix DNA-binding domain"/>
    <property type="match status" value="1"/>
</dbReference>
<dbReference type="GO" id="GO:0003700">
    <property type="term" value="F:DNA-binding transcription factor activity"/>
    <property type="evidence" value="ECO:0007669"/>
    <property type="project" value="InterPro"/>
</dbReference>
<keyword evidence="4" id="KW-0804">Transcription</keyword>
<dbReference type="FunFam" id="1.10.10.10:FF:000001">
    <property type="entry name" value="LysR family transcriptional regulator"/>
    <property type="match status" value="1"/>
</dbReference>
<dbReference type="GO" id="GO:0006351">
    <property type="term" value="P:DNA-templated transcription"/>
    <property type="evidence" value="ECO:0007669"/>
    <property type="project" value="TreeGrafter"/>
</dbReference>
<dbReference type="CDD" id="cd08422">
    <property type="entry name" value="PBP2_CrgA_like"/>
    <property type="match status" value="1"/>
</dbReference>
<evidence type="ECO:0000313" key="6">
    <source>
        <dbReference type="EMBL" id="MXN20693.1"/>
    </source>
</evidence>
<gene>
    <name evidence="6" type="ORF">GR170_22920</name>
</gene>
<evidence type="ECO:0000256" key="3">
    <source>
        <dbReference type="ARBA" id="ARBA00023125"/>
    </source>
</evidence>
<feature type="domain" description="HTH lysR-type" evidence="5">
    <location>
        <begin position="36"/>
        <end position="85"/>
    </location>
</feature>
<dbReference type="GO" id="GO:0043565">
    <property type="term" value="F:sequence-specific DNA binding"/>
    <property type="evidence" value="ECO:0007669"/>
    <property type="project" value="TreeGrafter"/>
</dbReference>
<protein>
    <submittedName>
        <fullName evidence="6">LysR family transcriptional regulator</fullName>
    </submittedName>
</protein>
<evidence type="ECO:0000313" key="7">
    <source>
        <dbReference type="Proteomes" id="UP000477911"/>
    </source>
</evidence>
<keyword evidence="2" id="KW-0805">Transcription regulation</keyword>
<dbReference type="PANTHER" id="PTHR30537">
    <property type="entry name" value="HTH-TYPE TRANSCRIPTIONAL REGULATOR"/>
    <property type="match status" value="1"/>
</dbReference>
<evidence type="ECO:0000259" key="5">
    <source>
        <dbReference type="PROSITE" id="PS50931"/>
    </source>
</evidence>
<keyword evidence="3" id="KW-0238">DNA-binding</keyword>
<name>A0A6L7GD22_9RHOB</name>
<dbReference type="FunFam" id="3.40.190.290:FF:000001">
    <property type="entry name" value="Transcriptional regulator, LysR family"/>
    <property type="match status" value="1"/>
</dbReference>